<accession>D6TZI1</accession>
<comment type="caution">
    <text evidence="1">The sequence shown here is derived from an EMBL/GenBank/DDBJ whole genome shotgun (WGS) entry which is preliminary data.</text>
</comment>
<organism evidence="1 2">
    <name type="scientific">Ktedonobacter racemifer DSM 44963</name>
    <dbReference type="NCBI Taxonomy" id="485913"/>
    <lineage>
        <taxon>Bacteria</taxon>
        <taxon>Bacillati</taxon>
        <taxon>Chloroflexota</taxon>
        <taxon>Ktedonobacteria</taxon>
        <taxon>Ktedonobacterales</taxon>
        <taxon>Ktedonobacteraceae</taxon>
        <taxon>Ktedonobacter</taxon>
    </lineage>
</organism>
<dbReference type="InParanoid" id="D6TZI1"/>
<evidence type="ECO:0000313" key="2">
    <source>
        <dbReference type="Proteomes" id="UP000004508"/>
    </source>
</evidence>
<proteinExistence type="predicted"/>
<dbReference type="EMBL" id="ADVG01000004">
    <property type="protein sequence ID" value="EFH81971.1"/>
    <property type="molecule type" value="Genomic_DNA"/>
</dbReference>
<name>D6TZI1_KTERA</name>
<keyword evidence="2" id="KW-1185">Reference proteome</keyword>
<dbReference type="Proteomes" id="UP000004508">
    <property type="component" value="Unassembled WGS sequence"/>
</dbReference>
<gene>
    <name evidence="1" type="ORF">Krac_2740</name>
</gene>
<evidence type="ECO:0000313" key="1">
    <source>
        <dbReference type="EMBL" id="EFH81971.1"/>
    </source>
</evidence>
<dbReference type="AlphaFoldDB" id="D6TZI1"/>
<sequence length="48" mass="5672">MPQENRVGFFHKEYTLWRLNGILRFEPVVSDSDLFLYSGKPSKRNLDA</sequence>
<dbReference type="STRING" id="485913.Krac_2740"/>
<protein>
    <submittedName>
        <fullName evidence="1">Uncharacterized protein</fullName>
    </submittedName>
</protein>
<reference evidence="1 2" key="1">
    <citation type="journal article" date="2011" name="Stand. Genomic Sci.">
        <title>Non-contiguous finished genome sequence and contextual data of the filamentous soil bacterium Ktedonobacter racemifer type strain (SOSP1-21).</title>
        <authorList>
            <person name="Chang Y.J."/>
            <person name="Land M."/>
            <person name="Hauser L."/>
            <person name="Chertkov O."/>
            <person name="Del Rio T.G."/>
            <person name="Nolan M."/>
            <person name="Copeland A."/>
            <person name="Tice H."/>
            <person name="Cheng J.F."/>
            <person name="Lucas S."/>
            <person name="Han C."/>
            <person name="Goodwin L."/>
            <person name="Pitluck S."/>
            <person name="Ivanova N."/>
            <person name="Ovchinikova G."/>
            <person name="Pati A."/>
            <person name="Chen A."/>
            <person name="Palaniappan K."/>
            <person name="Mavromatis K."/>
            <person name="Liolios K."/>
            <person name="Brettin T."/>
            <person name="Fiebig A."/>
            <person name="Rohde M."/>
            <person name="Abt B."/>
            <person name="Goker M."/>
            <person name="Detter J.C."/>
            <person name="Woyke T."/>
            <person name="Bristow J."/>
            <person name="Eisen J.A."/>
            <person name="Markowitz V."/>
            <person name="Hugenholtz P."/>
            <person name="Kyrpides N.C."/>
            <person name="Klenk H.P."/>
            <person name="Lapidus A."/>
        </authorList>
    </citation>
    <scope>NUCLEOTIDE SEQUENCE [LARGE SCALE GENOMIC DNA]</scope>
    <source>
        <strain evidence="2">DSM 44963</strain>
    </source>
</reference>